<keyword evidence="18" id="KW-1185">Reference proteome</keyword>
<dbReference type="Gene3D" id="1.10.340.30">
    <property type="entry name" value="Hypothetical protein, domain 2"/>
    <property type="match status" value="1"/>
</dbReference>
<dbReference type="InterPro" id="IPR015797">
    <property type="entry name" value="NUDIX_hydrolase-like_dom_sf"/>
</dbReference>
<keyword evidence="9" id="KW-0378">Hydrolase</keyword>
<dbReference type="Pfam" id="PF00633">
    <property type="entry name" value="HHH"/>
    <property type="match status" value="1"/>
</dbReference>
<evidence type="ECO:0000256" key="11">
    <source>
        <dbReference type="ARBA" id="ARBA00023014"/>
    </source>
</evidence>
<reference evidence="18" key="1">
    <citation type="journal article" date="2019" name="Int. J. Syst. Evol. Microbiol.">
        <title>The Global Catalogue of Microorganisms (GCM) 10K type strain sequencing project: providing services to taxonomists for standard genome sequencing and annotation.</title>
        <authorList>
            <consortium name="The Broad Institute Genomics Platform"/>
            <consortium name="The Broad Institute Genome Sequencing Center for Infectious Disease"/>
            <person name="Wu L."/>
            <person name="Ma J."/>
        </authorList>
    </citation>
    <scope>NUCLEOTIDE SEQUENCE [LARGE SCALE GENOMIC DNA]</scope>
    <source>
        <strain evidence="18">JCM 16240</strain>
    </source>
</reference>
<dbReference type="SMART" id="SM00525">
    <property type="entry name" value="FES"/>
    <property type="match status" value="1"/>
</dbReference>
<dbReference type="CDD" id="cd00056">
    <property type="entry name" value="ENDO3c"/>
    <property type="match status" value="1"/>
</dbReference>
<feature type="domain" description="Helix-hairpin-helix DNA-binding motif class 1" evidence="15">
    <location>
        <begin position="125"/>
        <end position="144"/>
    </location>
</feature>
<dbReference type="Gene3D" id="3.90.79.10">
    <property type="entry name" value="Nucleoside Triphosphate Pyrophosphohydrolase"/>
    <property type="match status" value="1"/>
</dbReference>
<evidence type="ECO:0000256" key="2">
    <source>
        <dbReference type="ARBA" id="ARBA00002933"/>
    </source>
</evidence>
<name>A0ABP3D6Z5_9BURK</name>
<comment type="similarity">
    <text evidence="3 14">Belongs to the Nth/MutY family.</text>
</comment>
<dbReference type="InterPro" id="IPR029119">
    <property type="entry name" value="MutY_C"/>
</dbReference>
<evidence type="ECO:0000256" key="1">
    <source>
        <dbReference type="ARBA" id="ARBA00000843"/>
    </source>
</evidence>
<keyword evidence="7" id="KW-0479">Metal-binding</keyword>
<dbReference type="InterPro" id="IPR044298">
    <property type="entry name" value="MIG/MutY"/>
</dbReference>
<keyword evidence="6" id="KW-0004">4Fe-4S</keyword>
<evidence type="ECO:0000256" key="6">
    <source>
        <dbReference type="ARBA" id="ARBA00022485"/>
    </source>
</evidence>
<dbReference type="InterPro" id="IPR004036">
    <property type="entry name" value="Endonuclease-III-like_CS2"/>
</dbReference>
<evidence type="ECO:0000313" key="18">
    <source>
        <dbReference type="Proteomes" id="UP001501176"/>
    </source>
</evidence>
<dbReference type="PANTHER" id="PTHR42944">
    <property type="entry name" value="ADENINE DNA GLYCOSYLASE"/>
    <property type="match status" value="1"/>
</dbReference>
<dbReference type="SUPFAM" id="SSF55811">
    <property type="entry name" value="Nudix"/>
    <property type="match status" value="1"/>
</dbReference>
<dbReference type="InterPro" id="IPR023170">
    <property type="entry name" value="HhH_base_excis_C"/>
</dbReference>
<accession>A0ABP3D6Z5</accession>
<gene>
    <name evidence="17" type="primary">mutY</name>
    <name evidence="17" type="ORF">GCM10009125_12510</name>
</gene>
<dbReference type="SMART" id="SM00278">
    <property type="entry name" value="HhH1"/>
    <property type="match status" value="1"/>
</dbReference>
<dbReference type="InterPro" id="IPR011257">
    <property type="entry name" value="DNA_glycosylase"/>
</dbReference>
<evidence type="ECO:0000256" key="14">
    <source>
        <dbReference type="RuleBase" id="RU365096"/>
    </source>
</evidence>
<evidence type="ECO:0000313" key="17">
    <source>
        <dbReference type="EMBL" id="GAA0225026.1"/>
    </source>
</evidence>
<evidence type="ECO:0000256" key="10">
    <source>
        <dbReference type="ARBA" id="ARBA00023004"/>
    </source>
</evidence>
<dbReference type="EMBL" id="BAAAFN010000009">
    <property type="protein sequence ID" value="GAA0225026.1"/>
    <property type="molecule type" value="Genomic_DNA"/>
</dbReference>
<comment type="function">
    <text evidence="2">Adenine glycosylase active on G-A mispairs. MutY also corrects error-prone DNA synthesis past GO lesions which are due to the oxidatively damaged form of guanine: 7,8-dihydro-8-oxoguanine (8-oxo-dGTP).</text>
</comment>
<proteinExistence type="inferred from homology"/>
<dbReference type="CDD" id="cd03431">
    <property type="entry name" value="NUDIX_DNA_Glycosylase_C-MutY"/>
    <property type="match status" value="1"/>
</dbReference>
<evidence type="ECO:0000256" key="12">
    <source>
        <dbReference type="ARBA" id="ARBA00023204"/>
    </source>
</evidence>
<dbReference type="Pfam" id="PF00730">
    <property type="entry name" value="HhH-GPD"/>
    <property type="match status" value="1"/>
</dbReference>
<dbReference type="InterPro" id="IPR005760">
    <property type="entry name" value="A/G_AdeGlyc_MutY"/>
</dbReference>
<feature type="domain" description="HhH-GPD" evidence="16">
    <location>
        <begin position="55"/>
        <end position="210"/>
    </location>
</feature>
<keyword evidence="11" id="KW-0411">Iron-sulfur</keyword>
<dbReference type="RefSeq" id="WP_343820510.1">
    <property type="nucleotide sequence ID" value="NZ_BAAAFN010000009.1"/>
</dbReference>
<dbReference type="Proteomes" id="UP001501176">
    <property type="component" value="Unassembled WGS sequence"/>
</dbReference>
<evidence type="ECO:0000256" key="8">
    <source>
        <dbReference type="ARBA" id="ARBA00022763"/>
    </source>
</evidence>
<dbReference type="Gene3D" id="1.10.1670.10">
    <property type="entry name" value="Helix-hairpin-Helix base-excision DNA repair enzymes (C-terminal)"/>
    <property type="match status" value="1"/>
</dbReference>
<comment type="catalytic activity">
    <reaction evidence="1 14">
        <text>Hydrolyzes free adenine bases from 7,8-dihydro-8-oxoguanine:adenine mismatched double-stranded DNA, leaving an apurinic site.</text>
        <dbReference type="EC" id="3.2.2.31"/>
    </reaction>
</comment>
<dbReference type="InterPro" id="IPR000445">
    <property type="entry name" value="HhH_motif"/>
</dbReference>
<dbReference type="Pfam" id="PF14815">
    <property type="entry name" value="NUDIX_4"/>
    <property type="match status" value="1"/>
</dbReference>
<sequence length="371" mass="40321">MARRTAAASQPDAHARSAANDAASRIAAWQRRAGRHGLPWQQTRDPYRIWLSEIMLQQTQAATVVPYYERFLDLFPTVVDLADAAQDAVLHAWAGLGYYARARNLHRCAQVLRDAHGGRFPATAEELARLPGIGPSTAAAIAAFAYGERAPILDGNVRRVLSRYFAVEGDPTAARTLQRLWAHAQALIDAAPAALDMAAYTQGQMDLGATVCTRTRPDCARCPLEADCRARIEGRQDALPSPRARRAQPLRHCWMLIAECKGRVLLERRPDAGIWGGLWSLPQFEDTGALQAACAGLATAGSPQAMAAIDHVFTHFRLRIQPCLLKLPGTVLVPAEPGRAWVPIGTLDAYGMPAPVARLLAGLYPGKLPPR</sequence>
<evidence type="ECO:0000256" key="5">
    <source>
        <dbReference type="ARBA" id="ARBA00022023"/>
    </source>
</evidence>
<comment type="cofactor">
    <cofactor evidence="14">
        <name>[4Fe-4S] cluster</name>
        <dbReference type="ChEBI" id="CHEBI:49883"/>
    </cofactor>
    <text evidence="14">Binds 1 [4Fe-4S] cluster.</text>
</comment>
<keyword evidence="12" id="KW-0234">DNA repair</keyword>
<comment type="caution">
    <text evidence="17">The sequence shown here is derived from an EMBL/GenBank/DDBJ whole genome shotgun (WGS) entry which is preliminary data.</text>
</comment>
<evidence type="ECO:0000256" key="13">
    <source>
        <dbReference type="ARBA" id="ARBA00023295"/>
    </source>
</evidence>
<evidence type="ECO:0000256" key="3">
    <source>
        <dbReference type="ARBA" id="ARBA00008343"/>
    </source>
</evidence>
<evidence type="ECO:0000259" key="16">
    <source>
        <dbReference type="SMART" id="SM00478"/>
    </source>
</evidence>
<dbReference type="SMART" id="SM00478">
    <property type="entry name" value="ENDO3c"/>
    <property type="match status" value="1"/>
</dbReference>
<dbReference type="InterPro" id="IPR003651">
    <property type="entry name" value="Endonuclease3_FeS-loop_motif"/>
</dbReference>
<evidence type="ECO:0000256" key="9">
    <source>
        <dbReference type="ARBA" id="ARBA00022801"/>
    </source>
</evidence>
<evidence type="ECO:0000256" key="4">
    <source>
        <dbReference type="ARBA" id="ARBA00012045"/>
    </source>
</evidence>
<dbReference type="PROSITE" id="PS01155">
    <property type="entry name" value="ENDONUCLEASE_III_2"/>
    <property type="match status" value="1"/>
</dbReference>
<dbReference type="EC" id="3.2.2.31" evidence="4 14"/>
<keyword evidence="8 14" id="KW-0227">DNA damage</keyword>
<dbReference type="InterPro" id="IPR003583">
    <property type="entry name" value="Hlx-hairpin-Hlx_DNA-bd_motif"/>
</dbReference>
<keyword evidence="10 14" id="KW-0408">Iron</keyword>
<keyword evidence="13 14" id="KW-0326">Glycosidase</keyword>
<dbReference type="NCBIfam" id="TIGR01084">
    <property type="entry name" value="mutY"/>
    <property type="match status" value="1"/>
</dbReference>
<protein>
    <recommendedName>
        <fullName evidence="5 14">Adenine DNA glycosylase</fullName>
        <ecNumber evidence="4 14">3.2.2.31</ecNumber>
    </recommendedName>
</protein>
<dbReference type="SUPFAM" id="SSF48150">
    <property type="entry name" value="DNA-glycosylase"/>
    <property type="match status" value="1"/>
</dbReference>
<organism evidence="17 18">
    <name type="scientific">Castellaniella daejeonensis</name>
    <dbReference type="NCBI Taxonomy" id="659013"/>
    <lineage>
        <taxon>Bacteria</taxon>
        <taxon>Pseudomonadati</taxon>
        <taxon>Pseudomonadota</taxon>
        <taxon>Betaproteobacteria</taxon>
        <taxon>Burkholderiales</taxon>
        <taxon>Alcaligenaceae</taxon>
        <taxon>Castellaniella</taxon>
    </lineage>
</organism>
<evidence type="ECO:0000259" key="15">
    <source>
        <dbReference type="SMART" id="SM00278"/>
    </source>
</evidence>
<dbReference type="PANTHER" id="PTHR42944:SF1">
    <property type="entry name" value="ADENINE DNA GLYCOSYLASE"/>
    <property type="match status" value="1"/>
</dbReference>
<evidence type="ECO:0000256" key="7">
    <source>
        <dbReference type="ARBA" id="ARBA00022723"/>
    </source>
</evidence>
<dbReference type="InterPro" id="IPR003265">
    <property type="entry name" value="HhH-GPD_domain"/>
</dbReference>